<feature type="transmembrane region" description="Helical" evidence="2">
    <location>
        <begin position="48"/>
        <end position="70"/>
    </location>
</feature>
<feature type="region of interest" description="Disordered" evidence="1">
    <location>
        <begin position="119"/>
        <end position="150"/>
    </location>
</feature>
<dbReference type="EMBL" id="CACVBS010000038">
    <property type="protein sequence ID" value="CAA7263021.1"/>
    <property type="molecule type" value="Genomic_DNA"/>
</dbReference>
<comment type="caution">
    <text evidence="3">The sequence shown here is derived from an EMBL/GenBank/DDBJ whole genome shotgun (WGS) entry which is preliminary data.</text>
</comment>
<accession>A0A8S0VZ08</accession>
<reference evidence="3 4" key="1">
    <citation type="submission" date="2020-01" db="EMBL/GenBank/DDBJ databases">
        <authorList>
            <person name="Gupta K D."/>
        </authorList>
    </citation>
    <scope>NUCLEOTIDE SEQUENCE [LARGE SCALE GENOMIC DNA]</scope>
</reference>
<keyword evidence="4" id="KW-1185">Reference proteome</keyword>
<evidence type="ECO:0000313" key="3">
    <source>
        <dbReference type="EMBL" id="CAA7263021.1"/>
    </source>
</evidence>
<evidence type="ECO:0000313" key="4">
    <source>
        <dbReference type="Proteomes" id="UP000467700"/>
    </source>
</evidence>
<organism evidence="3 4">
    <name type="scientific">Cyclocybe aegerita</name>
    <name type="common">Black poplar mushroom</name>
    <name type="synonym">Agrocybe aegerita</name>
    <dbReference type="NCBI Taxonomy" id="1973307"/>
    <lineage>
        <taxon>Eukaryota</taxon>
        <taxon>Fungi</taxon>
        <taxon>Dikarya</taxon>
        <taxon>Basidiomycota</taxon>
        <taxon>Agaricomycotina</taxon>
        <taxon>Agaricomycetes</taxon>
        <taxon>Agaricomycetidae</taxon>
        <taxon>Agaricales</taxon>
        <taxon>Agaricineae</taxon>
        <taxon>Bolbitiaceae</taxon>
        <taxon>Cyclocybe</taxon>
    </lineage>
</organism>
<gene>
    <name evidence="3" type="ORF">AAE3_LOCUS5272</name>
</gene>
<evidence type="ECO:0000256" key="1">
    <source>
        <dbReference type="SAM" id="MobiDB-lite"/>
    </source>
</evidence>
<name>A0A8S0VZ08_CYCAE</name>
<dbReference type="AlphaFoldDB" id="A0A8S0VZ08"/>
<feature type="compositionally biased region" description="Pro residues" evidence="1">
    <location>
        <begin position="119"/>
        <end position="128"/>
    </location>
</feature>
<evidence type="ECO:0000256" key="2">
    <source>
        <dbReference type="SAM" id="Phobius"/>
    </source>
</evidence>
<proteinExistence type="predicted"/>
<keyword evidence="2" id="KW-0812">Transmembrane</keyword>
<protein>
    <submittedName>
        <fullName evidence="3">Uncharacterized protein</fullName>
    </submittedName>
</protein>
<keyword evidence="2" id="KW-1133">Transmembrane helix</keyword>
<dbReference type="Proteomes" id="UP000467700">
    <property type="component" value="Unassembled WGS sequence"/>
</dbReference>
<sequence length="150" mass="16493">MHSRPTRPPTPTILPRSQSQITPFSHWPETTNPPPASAWMWCSSKERILIATAIAITITIAIAIIVAVVLQPHCPRPNCKLRSLQCVFPPCSTISPLYLAFFPPVVLYSTSTLPCPAPYQPDPSPTMPRTPRTRMQSLTSHGSRSGGRVL</sequence>
<keyword evidence="2" id="KW-0472">Membrane</keyword>